<sequence length="131" mass="14231">MLVASSLEYICPHEPQKPAVFAATAIPPQIRQAIAKATKAKAGSNTSLASPVISAVMVRGFVSHARQPCAMVEETGHAFRSVRPWSHNFGRSDIKSHCEVNPNGWRVLSGNPERYGAEGARVFAIYENFPV</sequence>
<evidence type="ECO:0000313" key="1">
    <source>
        <dbReference type="EMBL" id="EFM1447761.1"/>
    </source>
</evidence>
<dbReference type="AlphaFoldDB" id="A0A8S7YAV1"/>
<reference evidence="1 2" key="1">
    <citation type="submission" date="2020-04" db="EMBL/GenBank/DDBJ databases">
        <authorList>
            <consortium name="GenomeTrakr network: Whole genome sequencing for foodborne pathogen traceback"/>
        </authorList>
    </citation>
    <scope>NUCLEOTIDE SEQUENCE [LARGE SCALE GENOMIC DNA]</scope>
    <source>
        <strain evidence="1 2">PSU-2464</strain>
    </source>
</reference>
<proteinExistence type="predicted"/>
<dbReference type="Proteomes" id="UP000519182">
    <property type="component" value="Unassembled WGS sequence"/>
</dbReference>
<accession>A0A8S7YAV1</accession>
<name>A0A8S7YAV1_ECOLX</name>
<evidence type="ECO:0000313" key="2">
    <source>
        <dbReference type="Proteomes" id="UP000519182"/>
    </source>
</evidence>
<protein>
    <submittedName>
        <fullName evidence="1">Uncharacterized protein</fullName>
    </submittedName>
</protein>
<organism evidence="1 2">
    <name type="scientific">Escherichia coli</name>
    <dbReference type="NCBI Taxonomy" id="562"/>
    <lineage>
        <taxon>Bacteria</taxon>
        <taxon>Pseudomonadati</taxon>
        <taxon>Pseudomonadota</taxon>
        <taxon>Gammaproteobacteria</taxon>
        <taxon>Enterobacterales</taxon>
        <taxon>Enterobacteriaceae</taxon>
        <taxon>Escherichia</taxon>
    </lineage>
</organism>
<gene>
    <name evidence="1" type="ORF">HEP34_004188</name>
</gene>
<comment type="caution">
    <text evidence="1">The sequence shown here is derived from an EMBL/GenBank/DDBJ whole genome shotgun (WGS) entry which is preliminary data.</text>
</comment>
<dbReference type="EMBL" id="AATJYL010000047">
    <property type="protein sequence ID" value="EFM1447761.1"/>
    <property type="molecule type" value="Genomic_DNA"/>
</dbReference>